<evidence type="ECO:0000256" key="1">
    <source>
        <dbReference type="SAM" id="MobiDB-lite"/>
    </source>
</evidence>
<organism evidence="2 3">
    <name type="scientific">Desulfoscipio geothermicus DSM 3669</name>
    <dbReference type="NCBI Taxonomy" id="1121426"/>
    <lineage>
        <taxon>Bacteria</taxon>
        <taxon>Bacillati</taxon>
        <taxon>Bacillota</taxon>
        <taxon>Clostridia</taxon>
        <taxon>Eubacteriales</taxon>
        <taxon>Desulfallaceae</taxon>
        <taxon>Desulfoscipio</taxon>
    </lineage>
</organism>
<evidence type="ECO:0000313" key="2">
    <source>
        <dbReference type="EMBL" id="SFR15611.1"/>
    </source>
</evidence>
<protein>
    <submittedName>
        <fullName evidence="2">Uncharacterized protein</fullName>
    </submittedName>
</protein>
<keyword evidence="3" id="KW-1185">Reference proteome</keyword>
<evidence type="ECO:0000313" key="3">
    <source>
        <dbReference type="Proteomes" id="UP000199584"/>
    </source>
</evidence>
<dbReference type="EMBL" id="FOYM01000036">
    <property type="protein sequence ID" value="SFR15611.1"/>
    <property type="molecule type" value="Genomic_DNA"/>
</dbReference>
<reference evidence="3" key="1">
    <citation type="submission" date="2016-10" db="EMBL/GenBank/DDBJ databases">
        <authorList>
            <person name="Varghese N."/>
            <person name="Submissions S."/>
        </authorList>
    </citation>
    <scope>NUCLEOTIDE SEQUENCE [LARGE SCALE GENOMIC DNA]</scope>
    <source>
        <strain evidence="3">DSM 3669</strain>
    </source>
</reference>
<accession>A0A1I6EDK9</accession>
<gene>
    <name evidence="2" type="ORF">SAMN05660706_13621</name>
</gene>
<feature type="region of interest" description="Disordered" evidence="1">
    <location>
        <begin position="1"/>
        <end position="50"/>
    </location>
</feature>
<dbReference type="Proteomes" id="UP000199584">
    <property type="component" value="Unassembled WGS sequence"/>
</dbReference>
<proteinExistence type="predicted"/>
<name>A0A1I6EDK9_9FIRM</name>
<dbReference type="STRING" id="39060.SAMN05660706_13621"/>
<dbReference type="RefSeq" id="WP_165608396.1">
    <property type="nucleotide sequence ID" value="NZ_FOYM01000036.1"/>
</dbReference>
<dbReference type="AlphaFoldDB" id="A0A1I6EDK9"/>
<sequence length="50" mass="5499">MRRRIRNIKPPGSRNGLKKYQAKSAKIKDPHGQTAPPEPGSGVITGMEED</sequence>